<dbReference type="PANTHER" id="PTHR47999:SF34">
    <property type="entry name" value="TRANSCRIPTION REPRESSOR MYB4-LIKE"/>
    <property type="match status" value="1"/>
</dbReference>
<evidence type="ECO:0000313" key="11">
    <source>
        <dbReference type="EMBL" id="GMN28568.1"/>
    </source>
</evidence>
<feature type="domain" description="Myb-like" evidence="9">
    <location>
        <begin position="61"/>
        <end position="111"/>
    </location>
</feature>
<dbReference type="Pfam" id="PF00249">
    <property type="entry name" value="Myb_DNA-binding"/>
    <property type="match status" value="2"/>
</dbReference>
<evidence type="ECO:0000259" key="9">
    <source>
        <dbReference type="PROSITE" id="PS50090"/>
    </source>
</evidence>
<protein>
    <recommendedName>
        <fullName evidence="13">MYB transcription factor</fullName>
    </recommendedName>
</protein>
<keyword evidence="4" id="KW-0238">DNA-binding</keyword>
<dbReference type="InterPro" id="IPR009057">
    <property type="entry name" value="Homeodomain-like_sf"/>
</dbReference>
<keyword evidence="12" id="KW-1185">Reference proteome</keyword>
<dbReference type="AlphaFoldDB" id="A0AA88CNL2"/>
<dbReference type="InterPro" id="IPR015495">
    <property type="entry name" value="Myb_TF_plants"/>
</dbReference>
<evidence type="ECO:0000256" key="6">
    <source>
        <dbReference type="ARBA" id="ARBA00023242"/>
    </source>
</evidence>
<evidence type="ECO:0000256" key="4">
    <source>
        <dbReference type="ARBA" id="ARBA00023125"/>
    </source>
</evidence>
<dbReference type="PROSITE" id="PS50090">
    <property type="entry name" value="MYB_LIKE"/>
    <property type="match status" value="2"/>
</dbReference>
<dbReference type="PROSITE" id="PS51294">
    <property type="entry name" value="HTH_MYB"/>
    <property type="match status" value="2"/>
</dbReference>
<dbReference type="FunFam" id="1.10.10.60:FF:000001">
    <property type="entry name" value="MYB-related transcription factor"/>
    <property type="match status" value="1"/>
</dbReference>
<proteinExistence type="predicted"/>
<keyword evidence="5" id="KW-0804">Transcription</keyword>
<organism evidence="11 12">
    <name type="scientific">Ficus carica</name>
    <name type="common">Common fig</name>
    <dbReference type="NCBI Taxonomy" id="3494"/>
    <lineage>
        <taxon>Eukaryota</taxon>
        <taxon>Viridiplantae</taxon>
        <taxon>Streptophyta</taxon>
        <taxon>Embryophyta</taxon>
        <taxon>Tracheophyta</taxon>
        <taxon>Spermatophyta</taxon>
        <taxon>Magnoliopsida</taxon>
        <taxon>eudicotyledons</taxon>
        <taxon>Gunneridae</taxon>
        <taxon>Pentapetalae</taxon>
        <taxon>rosids</taxon>
        <taxon>fabids</taxon>
        <taxon>Rosales</taxon>
        <taxon>Moraceae</taxon>
        <taxon>Ficeae</taxon>
        <taxon>Ficus</taxon>
    </lineage>
</organism>
<evidence type="ECO:0000256" key="3">
    <source>
        <dbReference type="ARBA" id="ARBA00023015"/>
    </source>
</evidence>
<dbReference type="GO" id="GO:0080090">
    <property type="term" value="P:regulation of primary metabolic process"/>
    <property type="evidence" value="ECO:0007669"/>
    <property type="project" value="UniProtKB-ARBA"/>
</dbReference>
<evidence type="ECO:0000256" key="8">
    <source>
        <dbReference type="SAM" id="MobiDB-lite"/>
    </source>
</evidence>
<feature type="domain" description="HTH myb-type" evidence="10">
    <location>
        <begin position="61"/>
        <end position="115"/>
    </location>
</feature>
<sequence>MRKPCCDKEGINKGAWSNQEDKKLIDYIKTHGEGCWRSLPKAAGLDRCGKSCRLRWINYLRPDIKRGNFGQDEEDLIIKLHALLGNRWSLIAGRLPGRTDNEVKNYWNSRIRKKLIKMGIDPNNHRPNQNPNIGQAAQPLINPQTNNQRQPVSSPPPVPKSTGSANHACKTPLKSAHKDDRNGRPANSDAASCPEVENSAGSSDLNLELTIAFPSPDGVLKVVQEDIALQNESPMATEMKIIRDCEANSVPTLILF</sequence>
<evidence type="ECO:0000256" key="1">
    <source>
        <dbReference type="ARBA" id="ARBA00004123"/>
    </source>
</evidence>
<comment type="subcellular location">
    <subcellularLocation>
        <location evidence="1">Nucleus</location>
    </subcellularLocation>
</comment>
<dbReference type="GO" id="GO:0005634">
    <property type="term" value="C:nucleus"/>
    <property type="evidence" value="ECO:0007669"/>
    <property type="project" value="UniProtKB-SubCell"/>
</dbReference>
<feature type="domain" description="HTH myb-type" evidence="10">
    <location>
        <begin position="8"/>
        <end position="60"/>
    </location>
</feature>
<evidence type="ECO:0000313" key="12">
    <source>
        <dbReference type="Proteomes" id="UP001187192"/>
    </source>
</evidence>
<evidence type="ECO:0000256" key="7">
    <source>
        <dbReference type="ARBA" id="ARBA00062314"/>
    </source>
</evidence>
<gene>
    <name evidence="11" type="ORF">TIFTF001_002084</name>
</gene>
<keyword evidence="2" id="KW-0677">Repeat</keyword>
<dbReference type="CDD" id="cd00167">
    <property type="entry name" value="SANT"/>
    <property type="match status" value="2"/>
</dbReference>
<name>A0AA88CNL2_FICCA</name>
<accession>A0AA88CNL2</accession>
<dbReference type="Proteomes" id="UP001187192">
    <property type="component" value="Unassembled WGS sequence"/>
</dbReference>
<keyword evidence="6" id="KW-0539">Nucleus</keyword>
<dbReference type="PANTHER" id="PTHR47999">
    <property type="entry name" value="TRANSCRIPTION FACTOR MYB8-RELATED-RELATED"/>
    <property type="match status" value="1"/>
</dbReference>
<dbReference type="SMART" id="SM00717">
    <property type="entry name" value="SANT"/>
    <property type="match status" value="2"/>
</dbReference>
<dbReference type="SUPFAM" id="SSF46689">
    <property type="entry name" value="Homeodomain-like"/>
    <property type="match status" value="1"/>
</dbReference>
<keyword evidence="3" id="KW-0805">Transcription regulation</keyword>
<dbReference type="InterPro" id="IPR001005">
    <property type="entry name" value="SANT/Myb"/>
</dbReference>
<dbReference type="EMBL" id="BTGU01000002">
    <property type="protein sequence ID" value="GMN28568.1"/>
    <property type="molecule type" value="Genomic_DNA"/>
</dbReference>
<evidence type="ECO:0000259" key="10">
    <source>
        <dbReference type="PROSITE" id="PS51294"/>
    </source>
</evidence>
<feature type="compositionally biased region" description="Polar residues" evidence="8">
    <location>
        <begin position="125"/>
        <end position="150"/>
    </location>
</feature>
<evidence type="ECO:0000256" key="2">
    <source>
        <dbReference type="ARBA" id="ARBA00022737"/>
    </source>
</evidence>
<dbReference type="GO" id="GO:0000976">
    <property type="term" value="F:transcription cis-regulatory region binding"/>
    <property type="evidence" value="ECO:0007669"/>
    <property type="project" value="UniProtKB-ARBA"/>
</dbReference>
<dbReference type="GO" id="GO:0051707">
    <property type="term" value="P:response to other organism"/>
    <property type="evidence" value="ECO:0007669"/>
    <property type="project" value="UniProtKB-ARBA"/>
</dbReference>
<evidence type="ECO:0008006" key="13">
    <source>
        <dbReference type="Google" id="ProtNLM"/>
    </source>
</evidence>
<comment type="subunit">
    <text evidence="7">Can form complexes with MYC2, MYC3 or MYC4.</text>
</comment>
<reference evidence="11" key="1">
    <citation type="submission" date="2023-07" db="EMBL/GenBank/DDBJ databases">
        <title>draft genome sequence of fig (Ficus carica).</title>
        <authorList>
            <person name="Takahashi T."/>
            <person name="Nishimura K."/>
        </authorList>
    </citation>
    <scope>NUCLEOTIDE SEQUENCE</scope>
</reference>
<feature type="domain" description="Myb-like" evidence="9">
    <location>
        <begin position="8"/>
        <end position="60"/>
    </location>
</feature>
<comment type="caution">
    <text evidence="11">The sequence shown here is derived from an EMBL/GenBank/DDBJ whole genome shotgun (WGS) entry which is preliminary data.</text>
</comment>
<evidence type="ECO:0000256" key="5">
    <source>
        <dbReference type="ARBA" id="ARBA00023163"/>
    </source>
</evidence>
<dbReference type="Gene3D" id="1.10.10.60">
    <property type="entry name" value="Homeodomain-like"/>
    <property type="match status" value="2"/>
</dbReference>
<dbReference type="InterPro" id="IPR017930">
    <property type="entry name" value="Myb_dom"/>
</dbReference>
<feature type="region of interest" description="Disordered" evidence="8">
    <location>
        <begin position="120"/>
        <end position="201"/>
    </location>
</feature>
<dbReference type="FunFam" id="1.10.10.60:FF:000394">
    <property type="entry name" value="MYB transcription factor"/>
    <property type="match status" value="1"/>
</dbReference>